<evidence type="ECO:0008006" key="4">
    <source>
        <dbReference type="Google" id="ProtNLM"/>
    </source>
</evidence>
<dbReference type="AlphaFoldDB" id="A0A916U0D1"/>
<proteinExistence type="predicted"/>
<name>A0A916U0D1_9SPHI</name>
<dbReference type="EMBL" id="BMIL01000002">
    <property type="protein sequence ID" value="GGC55412.1"/>
    <property type="molecule type" value="Genomic_DNA"/>
</dbReference>
<evidence type="ECO:0000256" key="1">
    <source>
        <dbReference type="SAM" id="SignalP"/>
    </source>
</evidence>
<dbReference type="InterPro" id="IPR041662">
    <property type="entry name" value="SusD-like_2"/>
</dbReference>
<dbReference type="Proteomes" id="UP000651668">
    <property type="component" value="Unassembled WGS sequence"/>
</dbReference>
<organism evidence="2 3">
    <name type="scientific">Pedobacter quisquiliarum</name>
    <dbReference type="NCBI Taxonomy" id="1834438"/>
    <lineage>
        <taxon>Bacteria</taxon>
        <taxon>Pseudomonadati</taxon>
        <taxon>Bacteroidota</taxon>
        <taxon>Sphingobacteriia</taxon>
        <taxon>Sphingobacteriales</taxon>
        <taxon>Sphingobacteriaceae</taxon>
        <taxon>Pedobacter</taxon>
    </lineage>
</organism>
<gene>
    <name evidence="2" type="ORF">GCM10011387_06290</name>
</gene>
<comment type="caution">
    <text evidence="2">The sequence shown here is derived from an EMBL/GenBank/DDBJ whole genome shotgun (WGS) entry which is preliminary data.</text>
</comment>
<evidence type="ECO:0000313" key="2">
    <source>
        <dbReference type="EMBL" id="GGC55412.1"/>
    </source>
</evidence>
<dbReference type="PROSITE" id="PS51257">
    <property type="entry name" value="PROKAR_LIPOPROTEIN"/>
    <property type="match status" value="1"/>
</dbReference>
<reference evidence="2" key="2">
    <citation type="submission" date="2020-09" db="EMBL/GenBank/DDBJ databases">
        <authorList>
            <person name="Sun Q."/>
            <person name="Zhou Y."/>
        </authorList>
    </citation>
    <scope>NUCLEOTIDE SEQUENCE</scope>
    <source>
        <strain evidence="2">CGMCC 1.15343</strain>
    </source>
</reference>
<accession>A0A916U0D1</accession>
<dbReference type="Gene3D" id="1.25.40.390">
    <property type="match status" value="1"/>
</dbReference>
<dbReference type="Pfam" id="PF12771">
    <property type="entry name" value="SusD-like_2"/>
    <property type="match status" value="1"/>
</dbReference>
<reference evidence="2" key="1">
    <citation type="journal article" date="2014" name="Int. J. Syst. Evol. Microbiol.">
        <title>Complete genome sequence of Corynebacterium casei LMG S-19264T (=DSM 44701T), isolated from a smear-ripened cheese.</title>
        <authorList>
            <consortium name="US DOE Joint Genome Institute (JGI-PGF)"/>
            <person name="Walter F."/>
            <person name="Albersmeier A."/>
            <person name="Kalinowski J."/>
            <person name="Ruckert C."/>
        </authorList>
    </citation>
    <scope>NUCLEOTIDE SEQUENCE</scope>
    <source>
        <strain evidence="2">CGMCC 1.15343</strain>
    </source>
</reference>
<keyword evidence="3" id="KW-1185">Reference proteome</keyword>
<protein>
    <recommendedName>
        <fullName evidence="4">Starch-binding associating with outer membrane</fullName>
    </recommendedName>
</protein>
<dbReference type="InterPro" id="IPR011990">
    <property type="entry name" value="TPR-like_helical_dom_sf"/>
</dbReference>
<keyword evidence="1" id="KW-0732">Signal</keyword>
<sequence>MKKIYSFLLAVVLLSSCAKDLEEYNVDQKRATAVPAATLFTAAQKSFADVITSPSVNTNVFRFYVQYWTTTEYLDEPRYNLTSRTLPQAFWSALYKDVLSDLKEAKRILAADELLNTDVKANQNAQIEIMEVMAWSTLVNTFGNVPYSQALDITVVQPKYDDAQEIYNDLLVRLDAALGQLKPTAAGFGSADLLYGTRAGAVQNWVKFGNSLKLRLGLILADIDPAKAKAAVEAAAPNVFASAADNARFPYLATPPNNNPIATAANPALTSRTDYIGAKPFIDKLNALSDPRRPGFFTTVGGAFVGGYYGFSNSYGNYSTITPKIASLDFEALLIDYPETEFALAEASRRGFTVPGTAELHYNNAVTASIIYWGGTAEQAATYLARPDVALNTASTNYKEAIGTQKWIALYNRGYDSWVEWRRLDFPRLDPPSAATAPPGQTTPSGLAIPLRVIYPINEQTLNGASRSEAASAIGGDVTTTKLFWDVN</sequence>
<dbReference type="RefSeq" id="WP_188625387.1">
    <property type="nucleotide sequence ID" value="NZ_BMIL01000002.1"/>
</dbReference>
<feature type="signal peptide" evidence="1">
    <location>
        <begin position="1"/>
        <end position="18"/>
    </location>
</feature>
<feature type="chain" id="PRO_5037180198" description="Starch-binding associating with outer membrane" evidence="1">
    <location>
        <begin position="19"/>
        <end position="488"/>
    </location>
</feature>
<evidence type="ECO:0000313" key="3">
    <source>
        <dbReference type="Proteomes" id="UP000651668"/>
    </source>
</evidence>
<dbReference type="SUPFAM" id="SSF48452">
    <property type="entry name" value="TPR-like"/>
    <property type="match status" value="1"/>
</dbReference>